<accession>A0ABQ7DCQ1</accession>
<comment type="caution">
    <text evidence="3">The sequence shown here is derived from an EMBL/GenBank/DDBJ whole genome shotgun (WGS) entry which is preliminary data.</text>
</comment>
<feature type="region of interest" description="Disordered" evidence="2">
    <location>
        <begin position="564"/>
        <end position="666"/>
    </location>
</feature>
<sequence length="666" mass="73501">MNFLVEKYDSTLKQTMIQLGSSEKLAQARLKAIERVRAENKKANEKASKEKEVLRVKFEELEGKLKSAGAAKKELARYNTSLEQATATLEKEKTELLEERDAAVEKLIRERQRLRDSRGLEVTRERERVEAAMIEKANCCFGRVRDHLTRLDAFGKAKNLYGRASGTRKCLEMIKASPLSDSDLTLSPLVLPSRFVEDRFRASFDPYGSNVDLIGPGTVSQLITSLEITEEPSEEPLVDVTSFPAEHVEVPEGGGPGERPENENLEEVPGKDNLEIGNTPVREEETRNVGIEDPVLISDSSSEGREGEEEEDDRVEETSSLQPVEDGKTDEVGNRDVPPPPAVDSFVPVPTRVEDPTVAATEDPVGPSALWTPEEEKTELLEERDAAVEKLIRERQRLRDSRGLEVTRERERVEAAMIEKANSCFVHVRDHLTRLDAFGKAENLYGQASGTRKCLEMIKASGTEIPQEMIDVLAEQEKLYEAEATKLRVGPLSDSDLTISPLVLPSRFVEDRFRASFDPYGSNVDLIGPGTVSQLITSLKITEEPSEEPLVDVTSVPAERVKVLEGGGSGERPGNENLEKVPGKDNLEIGNIPEEDDRVEETSSLQPVEEEKTDEVGNRDVPPPLAVDSLVPVPTRVEDPTVVATEDPVGPSAFGTPEEVGQDSAP</sequence>
<evidence type="ECO:0000313" key="3">
    <source>
        <dbReference type="EMBL" id="KAF3568999.1"/>
    </source>
</evidence>
<feature type="coiled-coil region" evidence="1">
    <location>
        <begin position="26"/>
        <end position="117"/>
    </location>
</feature>
<feature type="region of interest" description="Disordered" evidence="2">
    <location>
        <begin position="230"/>
        <end position="349"/>
    </location>
</feature>
<feature type="compositionally biased region" description="Basic and acidic residues" evidence="2">
    <location>
        <begin position="325"/>
        <end position="334"/>
    </location>
</feature>
<proteinExistence type="predicted"/>
<evidence type="ECO:0000256" key="1">
    <source>
        <dbReference type="SAM" id="Coils"/>
    </source>
</evidence>
<reference evidence="3 4" key="1">
    <citation type="journal article" date="2020" name="BMC Genomics">
        <title>Intraspecific diversification of the crop wild relative Brassica cretica Lam. using demographic model selection.</title>
        <authorList>
            <person name="Kioukis A."/>
            <person name="Michalopoulou V.A."/>
            <person name="Briers L."/>
            <person name="Pirintsos S."/>
            <person name="Studholme D.J."/>
            <person name="Pavlidis P."/>
            <person name="Sarris P.F."/>
        </authorList>
    </citation>
    <scope>NUCLEOTIDE SEQUENCE [LARGE SCALE GENOMIC DNA]</scope>
    <source>
        <strain evidence="4">cv. PFS-1207/04</strain>
    </source>
</reference>
<feature type="compositionally biased region" description="Acidic residues" evidence="2">
    <location>
        <begin position="306"/>
        <end position="315"/>
    </location>
</feature>
<feature type="compositionally biased region" description="Basic and acidic residues" evidence="2">
    <location>
        <begin position="258"/>
        <end position="274"/>
    </location>
</feature>
<evidence type="ECO:0000313" key="4">
    <source>
        <dbReference type="Proteomes" id="UP000266723"/>
    </source>
</evidence>
<protein>
    <submittedName>
        <fullName evidence="3">Uncharacterized protein</fullName>
    </submittedName>
</protein>
<organism evidence="3 4">
    <name type="scientific">Brassica cretica</name>
    <name type="common">Mustard</name>
    <dbReference type="NCBI Taxonomy" id="69181"/>
    <lineage>
        <taxon>Eukaryota</taxon>
        <taxon>Viridiplantae</taxon>
        <taxon>Streptophyta</taxon>
        <taxon>Embryophyta</taxon>
        <taxon>Tracheophyta</taxon>
        <taxon>Spermatophyta</taxon>
        <taxon>Magnoliopsida</taxon>
        <taxon>eudicotyledons</taxon>
        <taxon>Gunneridae</taxon>
        <taxon>Pentapetalae</taxon>
        <taxon>rosids</taxon>
        <taxon>malvids</taxon>
        <taxon>Brassicales</taxon>
        <taxon>Brassicaceae</taxon>
        <taxon>Brassiceae</taxon>
        <taxon>Brassica</taxon>
    </lineage>
</organism>
<dbReference type="Proteomes" id="UP000266723">
    <property type="component" value="Unassembled WGS sequence"/>
</dbReference>
<gene>
    <name evidence="3" type="ORF">DY000_02017721</name>
</gene>
<feature type="compositionally biased region" description="Basic and acidic residues" evidence="2">
    <location>
        <begin position="573"/>
        <end position="587"/>
    </location>
</feature>
<keyword evidence="1" id="KW-0175">Coiled coil</keyword>
<name>A0ABQ7DCQ1_BRACR</name>
<dbReference type="EMBL" id="QGKV02000759">
    <property type="protein sequence ID" value="KAF3568999.1"/>
    <property type="molecule type" value="Genomic_DNA"/>
</dbReference>
<keyword evidence="4" id="KW-1185">Reference proteome</keyword>
<evidence type="ECO:0000256" key="2">
    <source>
        <dbReference type="SAM" id="MobiDB-lite"/>
    </source>
</evidence>